<proteinExistence type="inferred from homology"/>
<dbReference type="Gene3D" id="3.40.1280.10">
    <property type="match status" value="2"/>
</dbReference>
<sequence length="344" mass="37193">IAVPGSVVDNAQSKELKTVLVGQIARAAAVFQVDEIVVYDDGMGSARAKESGWNPNDFMARLEHLNRDLSVSTLNTSICSFAVQSLLYKSTHAEPKLQSPPPPPQYVETPQYLRRQLIPMHPDLKFAGLLAPLDAPHHVRAGEWSAYREGVVVERPASAPSRAGDSGSFVYIGTKREARIDRKLAAGMRVTVALHPEDVDPAKRSHRGTAVAASRPREERGLYWGYSTRLAATLGDVIAGGPYAGGYDLTLGTSERGHATLDDEGFGVRPFKHALIVFGGVQGIEASIDNDESLEMPGADAHTLFDMWVNIAPRQGSRTIRTEEAVLITLARLQGPILRAVGDA</sequence>
<dbReference type="InterPro" id="IPR029028">
    <property type="entry name" value="Alpha/beta_knot_MTases"/>
</dbReference>
<dbReference type="GO" id="GO:0032259">
    <property type="term" value="P:methylation"/>
    <property type="evidence" value="ECO:0007669"/>
    <property type="project" value="UniProtKB-KW"/>
</dbReference>
<organism evidence="2 3">
    <name type="scientific">Tribonema minus</name>
    <dbReference type="NCBI Taxonomy" id="303371"/>
    <lineage>
        <taxon>Eukaryota</taxon>
        <taxon>Sar</taxon>
        <taxon>Stramenopiles</taxon>
        <taxon>Ochrophyta</taxon>
        <taxon>PX clade</taxon>
        <taxon>Xanthophyceae</taxon>
        <taxon>Tribonematales</taxon>
        <taxon>Tribonemataceae</taxon>
        <taxon>Tribonema</taxon>
    </lineage>
</organism>
<evidence type="ECO:0000256" key="1">
    <source>
        <dbReference type="ARBA" id="ARBA00009841"/>
    </source>
</evidence>
<dbReference type="Proteomes" id="UP000664859">
    <property type="component" value="Unassembled WGS sequence"/>
</dbReference>
<dbReference type="InterPro" id="IPR003750">
    <property type="entry name" value="Put_MeTrfase-C9orf114-like"/>
</dbReference>
<dbReference type="SUPFAM" id="SSF50249">
    <property type="entry name" value="Nucleic acid-binding proteins"/>
    <property type="match status" value="1"/>
</dbReference>
<dbReference type="EMBL" id="JAFCMP010000146">
    <property type="protein sequence ID" value="KAG5184899.1"/>
    <property type="molecule type" value="Genomic_DNA"/>
</dbReference>
<dbReference type="Pfam" id="PF02598">
    <property type="entry name" value="Methyltrn_RNA_3"/>
    <property type="match status" value="1"/>
</dbReference>
<comment type="caution">
    <text evidence="2">The sequence shown here is derived from an EMBL/GenBank/DDBJ whole genome shotgun (WGS) entry which is preliminary data.</text>
</comment>
<comment type="similarity">
    <text evidence="1">Belongs to the class IV-like SAM-binding methyltransferase superfamily.</text>
</comment>
<dbReference type="PANTHER" id="PTHR12150">
    <property type="entry name" value="CLASS IV SAM-BINDING METHYLTRANSFERASE-RELATED"/>
    <property type="match status" value="1"/>
</dbReference>
<dbReference type="PANTHER" id="PTHR12150:SF13">
    <property type="entry name" value="METHYLTRANSFERASE C9ORF114-RELATED"/>
    <property type="match status" value="1"/>
</dbReference>
<keyword evidence="2" id="KW-0489">Methyltransferase</keyword>
<dbReference type="InterPro" id="IPR012340">
    <property type="entry name" value="NA-bd_OB-fold"/>
</dbReference>
<keyword evidence="3" id="KW-1185">Reference proteome</keyword>
<dbReference type="AlphaFoldDB" id="A0A836CGQ2"/>
<accession>A0A836CGQ2</accession>
<protein>
    <submittedName>
        <fullName evidence="2">Putative RNA methyltransferase</fullName>
    </submittedName>
</protein>
<evidence type="ECO:0000313" key="2">
    <source>
        <dbReference type="EMBL" id="KAG5184899.1"/>
    </source>
</evidence>
<dbReference type="GO" id="GO:0008168">
    <property type="term" value="F:methyltransferase activity"/>
    <property type="evidence" value="ECO:0007669"/>
    <property type="project" value="UniProtKB-KW"/>
</dbReference>
<dbReference type="OrthoDB" id="361029at2759"/>
<keyword evidence="2" id="KW-0808">Transferase</keyword>
<dbReference type="SUPFAM" id="SSF75217">
    <property type="entry name" value="alpha/beta knot"/>
    <property type="match status" value="2"/>
</dbReference>
<evidence type="ECO:0000313" key="3">
    <source>
        <dbReference type="Proteomes" id="UP000664859"/>
    </source>
</evidence>
<dbReference type="InterPro" id="IPR029026">
    <property type="entry name" value="tRNA_m1G_MTases_N"/>
</dbReference>
<gene>
    <name evidence="2" type="ORF">JKP88DRAFT_313384</name>
</gene>
<reference evidence="2" key="1">
    <citation type="submission" date="2021-02" db="EMBL/GenBank/DDBJ databases">
        <title>First Annotated Genome of the Yellow-green Alga Tribonema minus.</title>
        <authorList>
            <person name="Mahan K.M."/>
        </authorList>
    </citation>
    <scope>NUCLEOTIDE SEQUENCE</scope>
    <source>
        <strain evidence="2">UTEX B ZZ1240</strain>
    </source>
</reference>
<name>A0A836CGQ2_9STRA</name>
<dbReference type="CDD" id="cd18086">
    <property type="entry name" value="HsC9orf114-like"/>
    <property type="match status" value="1"/>
</dbReference>
<feature type="non-terminal residue" evidence="2">
    <location>
        <position position="344"/>
    </location>
</feature>